<keyword evidence="5 10" id="KW-0560">Oxidoreductase</keyword>
<evidence type="ECO:0000256" key="9">
    <source>
        <dbReference type="ARBA" id="ARBA00045876"/>
    </source>
</evidence>
<organism evidence="13">
    <name type="scientific">Salpingoeca rosetta (strain ATCC 50818 / BSB-021)</name>
    <dbReference type="NCBI Taxonomy" id="946362"/>
    <lineage>
        <taxon>Eukaryota</taxon>
        <taxon>Choanoflagellata</taxon>
        <taxon>Craspedida</taxon>
        <taxon>Salpingoecidae</taxon>
        <taxon>Salpingoeca</taxon>
    </lineage>
</organism>
<dbReference type="Pfam" id="PF13646">
    <property type="entry name" value="HEAT_2"/>
    <property type="match status" value="2"/>
</dbReference>
<comment type="pathway">
    <text evidence="2 10">Protein modification; eIF5A hypusination.</text>
</comment>
<comment type="cofactor">
    <cofactor evidence="10">
        <name>Fe(2+)</name>
        <dbReference type="ChEBI" id="CHEBI:29033"/>
    </cofactor>
    <text evidence="10">Binds 2 Fe(2+) ions per subunit.</text>
</comment>
<dbReference type="GeneID" id="16069261"/>
<feature type="binding site" evidence="10">
    <location>
        <position position="212"/>
    </location>
    <ligand>
        <name>Fe cation</name>
        <dbReference type="ChEBI" id="CHEBI:24875"/>
        <label>2</label>
    </ligand>
</feature>
<accession>F2UQA9</accession>
<evidence type="ECO:0000256" key="3">
    <source>
        <dbReference type="ARBA" id="ARBA00022723"/>
    </source>
</evidence>
<sequence>MSPEEQANLIEAEGKILVDVKAPLKDRFRALFALRNLGGQRSIELINQCFEDESALLKHECAYCLGQMQDDVALPYLSKVLEDEQQDVMVRHEAAEALGAIGNPASLDLLLEYTDAPQPEISETCQIAADRIRFQQQKNEAPTADAKFLSVDPAPAAPEDTPIPDLRATLLDTSKPLFERYRALFALRNIGSEDAVKAIVDGFQDKSALFRHELGYVLGQLQHPAAIEGLKARLEDGAENYMVRHECAEALGSIAHDKCLPVLKAFAGDSSRVVRESCIVALDMHEHETSGEFQYASAAK</sequence>
<dbReference type="EC" id="1.14.99.29" evidence="10"/>
<dbReference type="UniPathway" id="UPA00354"/>
<dbReference type="InterPro" id="IPR027517">
    <property type="entry name" value="Deoxyhypusine_hydroxylase"/>
</dbReference>
<dbReference type="FunCoup" id="F2UQA9">
    <property type="interactions" value="471"/>
</dbReference>
<evidence type="ECO:0000256" key="11">
    <source>
        <dbReference type="PROSITE-ProRule" id="PRU00103"/>
    </source>
</evidence>
<keyword evidence="4" id="KW-0677">Repeat</keyword>
<proteinExistence type="inferred from homology"/>
<dbReference type="OMA" id="HEIATSW"/>
<keyword evidence="13" id="KW-1185">Reference proteome</keyword>
<evidence type="ECO:0000256" key="4">
    <source>
        <dbReference type="ARBA" id="ARBA00022737"/>
    </source>
</evidence>
<keyword evidence="3 10" id="KW-0479">Metal-binding</keyword>
<dbReference type="Proteomes" id="UP000007799">
    <property type="component" value="Unassembled WGS sequence"/>
</dbReference>
<reference evidence="12" key="1">
    <citation type="submission" date="2009-08" db="EMBL/GenBank/DDBJ databases">
        <title>Annotation of Salpingoeca rosetta.</title>
        <authorList>
            <consortium name="The Broad Institute Genome Sequencing Platform"/>
            <person name="Russ C."/>
            <person name="Cuomo C."/>
            <person name="Burger G."/>
            <person name="Gray M.W."/>
            <person name="Holland P.W.H."/>
            <person name="King N."/>
            <person name="Lang F.B.F."/>
            <person name="Roger A.J."/>
            <person name="Ruiz-Trillo I."/>
            <person name="Young S.K."/>
            <person name="Zeng Q."/>
            <person name="Gargeya S."/>
            <person name="Alvarado L."/>
            <person name="Berlin A."/>
            <person name="Chapman S.B."/>
            <person name="Chen Z."/>
            <person name="Freedman E."/>
            <person name="Gellesch M."/>
            <person name="Goldberg J."/>
            <person name="Griggs A."/>
            <person name="Gujja S."/>
            <person name="Heilman E."/>
            <person name="Heiman D."/>
            <person name="Howarth C."/>
            <person name="Mehta T."/>
            <person name="Neiman D."/>
            <person name="Pearson M."/>
            <person name="Roberts A."/>
            <person name="Saif S."/>
            <person name="Shea T."/>
            <person name="Shenoy N."/>
            <person name="Sisk P."/>
            <person name="Stolte C."/>
            <person name="Sykes S."/>
            <person name="White J."/>
            <person name="Yandava C."/>
            <person name="Haas B."/>
            <person name="Nusbaum C."/>
            <person name="Birren B."/>
        </authorList>
    </citation>
    <scope>NUCLEOTIDE SEQUENCE [LARGE SCALE GENOMIC DNA]</scope>
    <source>
        <strain evidence="12">ATCC 50818</strain>
    </source>
</reference>
<feature type="repeat" description="HEAT" evidence="11">
    <location>
        <begin position="73"/>
        <end position="113"/>
    </location>
</feature>
<dbReference type="STRING" id="946362.F2UQA9"/>
<dbReference type="HAMAP" id="MF_03101">
    <property type="entry name" value="Deoxyhypusine_hydroxylase"/>
    <property type="match status" value="1"/>
</dbReference>
<evidence type="ECO:0000313" key="12">
    <source>
        <dbReference type="EMBL" id="EGD79777.1"/>
    </source>
</evidence>
<dbReference type="SUPFAM" id="SSF48371">
    <property type="entry name" value="ARM repeat"/>
    <property type="match status" value="1"/>
</dbReference>
<feature type="binding site" evidence="10">
    <location>
        <position position="59"/>
    </location>
    <ligand>
        <name>Fe cation</name>
        <dbReference type="ChEBI" id="CHEBI:24875"/>
        <label>1</label>
    </ligand>
</feature>
<dbReference type="InterPro" id="IPR021133">
    <property type="entry name" value="HEAT_type_2"/>
</dbReference>
<dbReference type="InterPro" id="IPR016024">
    <property type="entry name" value="ARM-type_fold"/>
</dbReference>
<evidence type="ECO:0000256" key="2">
    <source>
        <dbReference type="ARBA" id="ARBA00005041"/>
    </source>
</evidence>
<feature type="binding site" evidence="10">
    <location>
        <position position="60"/>
    </location>
    <ligand>
        <name>Fe cation</name>
        <dbReference type="ChEBI" id="CHEBI:24875"/>
        <label>1</label>
    </ligand>
</feature>
<feature type="binding site" evidence="10">
    <location>
        <position position="92"/>
    </location>
    <ligand>
        <name>Fe cation</name>
        <dbReference type="ChEBI" id="CHEBI:24875"/>
        <label>1</label>
    </ligand>
</feature>
<dbReference type="eggNOG" id="KOG0567">
    <property type="taxonomic scope" value="Eukaryota"/>
</dbReference>
<keyword evidence="8 10" id="KW-0386">Hypusine biosynthesis</keyword>
<feature type="binding site" evidence="10">
    <location>
        <position position="213"/>
    </location>
    <ligand>
        <name>Fe cation</name>
        <dbReference type="ChEBI" id="CHEBI:24875"/>
        <label>2</label>
    </ligand>
</feature>
<dbReference type="PANTHER" id="PTHR12697">
    <property type="entry name" value="PBS LYASE HEAT-LIKE PROTEIN"/>
    <property type="match status" value="1"/>
</dbReference>
<dbReference type="RefSeq" id="XP_004988726.1">
    <property type="nucleotide sequence ID" value="XM_004988669.1"/>
</dbReference>
<comment type="function">
    <text evidence="9">Catalyzes the hydroxylation of the N(6)-(4-aminobutyl)-L-lysine intermediate produced by deoxyhypusine synthase/DHPS on a critical lysine of the eukaryotic translation initiation factor 5A/eIF-5A. This is the second step of the post-translational modification of that lysine into an unusual amino acid residue named hypusine. Hypusination is unique to mature eIF-5A factor and is essential for its function.</text>
</comment>
<evidence type="ECO:0000256" key="5">
    <source>
        <dbReference type="ARBA" id="ARBA00023002"/>
    </source>
</evidence>
<dbReference type="InParanoid" id="F2UQA9"/>
<evidence type="ECO:0000313" key="13">
    <source>
        <dbReference type="Proteomes" id="UP000007799"/>
    </source>
</evidence>
<feature type="binding site" evidence="10">
    <location>
        <position position="93"/>
    </location>
    <ligand>
        <name>Fe cation</name>
        <dbReference type="ChEBI" id="CHEBI:24875"/>
        <label>1</label>
    </ligand>
</feature>
<dbReference type="FunFam" id="1.25.10.10:FF:000099">
    <property type="entry name" value="Deoxyhypusine hydroxylase"/>
    <property type="match status" value="1"/>
</dbReference>
<keyword evidence="7 10" id="KW-0503">Monooxygenase</keyword>
<comment type="similarity">
    <text evidence="10">Belongs to the deoxyhypusine hydroxylase family.</text>
</comment>
<dbReference type="InterPro" id="IPR004155">
    <property type="entry name" value="PBS_lyase_HEAT"/>
</dbReference>
<dbReference type="EMBL" id="GL832988">
    <property type="protein sequence ID" value="EGD79777.1"/>
    <property type="molecule type" value="Genomic_DNA"/>
</dbReference>
<dbReference type="PROSITE" id="PS50077">
    <property type="entry name" value="HEAT_REPEAT"/>
    <property type="match status" value="1"/>
</dbReference>
<dbReference type="Pfam" id="PF03130">
    <property type="entry name" value="HEAT_PBS"/>
    <property type="match status" value="1"/>
</dbReference>
<name>F2UQA9_SALR5</name>
<gene>
    <name evidence="12" type="ORF">PTSG_10762</name>
</gene>
<keyword evidence="6 10" id="KW-0408">Iron</keyword>
<evidence type="ECO:0000256" key="1">
    <source>
        <dbReference type="ARBA" id="ARBA00000068"/>
    </source>
</evidence>
<protein>
    <recommendedName>
        <fullName evidence="10">Deoxyhypusine hydroxylase</fullName>
        <shortName evidence="10">DOHH</shortName>
        <ecNumber evidence="10">1.14.99.29</ecNumber>
    </recommendedName>
    <alternativeName>
        <fullName evidence="10">Deoxyhypusine dioxygenase</fullName>
    </alternativeName>
    <alternativeName>
        <fullName evidence="10">Deoxyhypusine monooxygenase</fullName>
    </alternativeName>
</protein>
<dbReference type="SMART" id="SM00567">
    <property type="entry name" value="EZ_HEAT"/>
    <property type="match status" value="6"/>
</dbReference>
<evidence type="ECO:0000256" key="7">
    <source>
        <dbReference type="ARBA" id="ARBA00023033"/>
    </source>
</evidence>
<comment type="catalytic activity">
    <reaction evidence="1 10">
        <text>[eIF5A protein]-deoxyhypusine + AH2 + O2 = [eIF5A protein]-hypusine + A + H2O</text>
        <dbReference type="Rhea" id="RHEA:14101"/>
        <dbReference type="Rhea" id="RHEA-COMP:10144"/>
        <dbReference type="Rhea" id="RHEA-COMP:12592"/>
        <dbReference type="ChEBI" id="CHEBI:13193"/>
        <dbReference type="ChEBI" id="CHEBI:15377"/>
        <dbReference type="ChEBI" id="CHEBI:15379"/>
        <dbReference type="ChEBI" id="CHEBI:17499"/>
        <dbReference type="ChEBI" id="CHEBI:82657"/>
        <dbReference type="ChEBI" id="CHEBI:91175"/>
        <dbReference type="EC" id="1.14.99.29"/>
    </reaction>
</comment>
<evidence type="ECO:0000256" key="8">
    <source>
        <dbReference type="ARBA" id="ARBA00023256"/>
    </source>
</evidence>
<dbReference type="OrthoDB" id="421002at2759"/>
<dbReference type="KEGG" id="sre:PTSG_10762"/>
<evidence type="ECO:0000256" key="10">
    <source>
        <dbReference type="HAMAP-Rule" id="MF_03101"/>
    </source>
</evidence>
<dbReference type="AlphaFoldDB" id="F2UQA9"/>
<dbReference type="GO" id="GO:0046872">
    <property type="term" value="F:metal ion binding"/>
    <property type="evidence" value="ECO:0007669"/>
    <property type="project" value="UniProtKB-KW"/>
</dbReference>
<feature type="binding site" evidence="10">
    <location>
        <position position="246"/>
    </location>
    <ligand>
        <name>Fe cation</name>
        <dbReference type="ChEBI" id="CHEBI:24875"/>
        <label>2</label>
    </ligand>
</feature>
<dbReference type="InterPro" id="IPR011989">
    <property type="entry name" value="ARM-like"/>
</dbReference>
<dbReference type="GO" id="GO:0019135">
    <property type="term" value="F:deoxyhypusine monooxygenase activity"/>
    <property type="evidence" value="ECO:0007669"/>
    <property type="project" value="UniProtKB-UniRule"/>
</dbReference>
<comment type="function">
    <text evidence="10">Catalyzes the hydroxylation of the N(6)-(4-aminobutyl)-L-lysine intermediate to form hypusine, an essential post-translational modification only found in mature eIF-5A factor.</text>
</comment>
<dbReference type="Gene3D" id="1.25.10.10">
    <property type="entry name" value="Leucine-rich Repeat Variant"/>
    <property type="match status" value="2"/>
</dbReference>
<dbReference type="PANTHER" id="PTHR12697:SF5">
    <property type="entry name" value="DEOXYHYPUSINE HYDROXYLASE"/>
    <property type="match status" value="1"/>
</dbReference>
<feature type="binding site" evidence="10">
    <location>
        <position position="245"/>
    </location>
    <ligand>
        <name>Fe cation</name>
        <dbReference type="ChEBI" id="CHEBI:24875"/>
        <label>2</label>
    </ligand>
</feature>
<evidence type="ECO:0000256" key="6">
    <source>
        <dbReference type="ARBA" id="ARBA00023004"/>
    </source>
</evidence>